<keyword evidence="5" id="KW-1003">Cell membrane</keyword>
<dbReference type="RefSeq" id="WP_144631848.1">
    <property type="nucleotide sequence ID" value="NZ_BNAX01000008.1"/>
</dbReference>
<protein>
    <recommendedName>
        <fullName evidence="5">Probable membrane transporter protein</fullName>
    </recommendedName>
</protein>
<feature type="transmembrane region" description="Helical" evidence="5">
    <location>
        <begin position="126"/>
        <end position="148"/>
    </location>
</feature>
<keyword evidence="3 5" id="KW-1133">Transmembrane helix</keyword>
<feature type="transmembrane region" description="Helical" evidence="5">
    <location>
        <begin position="95"/>
        <end position="114"/>
    </location>
</feature>
<dbReference type="InterPro" id="IPR002781">
    <property type="entry name" value="TM_pro_TauE-like"/>
</dbReference>
<evidence type="ECO:0000256" key="4">
    <source>
        <dbReference type="ARBA" id="ARBA00023136"/>
    </source>
</evidence>
<reference evidence="6 7" key="1">
    <citation type="submission" date="2019-07" db="EMBL/GenBank/DDBJ databases">
        <title>New species of Amycolatopsis and Streptomyces.</title>
        <authorList>
            <person name="Duangmal K."/>
            <person name="Teo W.F.A."/>
            <person name="Lipun K."/>
        </authorList>
    </citation>
    <scope>NUCLEOTIDE SEQUENCE [LARGE SCALE GENOMIC DNA]</scope>
    <source>
        <strain evidence="6 7">JCM 30562</strain>
    </source>
</reference>
<organism evidence="6 7">
    <name type="scientific">Amycolatopsis acidiphila</name>
    <dbReference type="NCBI Taxonomy" id="715473"/>
    <lineage>
        <taxon>Bacteria</taxon>
        <taxon>Bacillati</taxon>
        <taxon>Actinomycetota</taxon>
        <taxon>Actinomycetes</taxon>
        <taxon>Pseudonocardiales</taxon>
        <taxon>Pseudonocardiaceae</taxon>
        <taxon>Amycolatopsis</taxon>
    </lineage>
</organism>
<keyword evidence="4 5" id="KW-0472">Membrane</keyword>
<comment type="subcellular location">
    <subcellularLocation>
        <location evidence="5">Cell membrane</location>
        <topology evidence="5">Multi-pass membrane protein</topology>
    </subcellularLocation>
    <subcellularLocation>
        <location evidence="1">Membrane</location>
        <topology evidence="1">Multi-pass membrane protein</topology>
    </subcellularLocation>
</comment>
<sequence>MLALLLLFVLALAAGVLSGVVGTGSSLVLLPVLVALYGPRVAVPVMAIASVFGNVGRVVAWWREIRWRPVLAYSLTGVPAAVLGAHTLLTIPPAVVDVFLAVFFLAMIPMRRLIRRIRIRIRLWHMAVAGALVGFLTGLVVSTGPLSVPVFTGYGMSGGAFLGSEAASAVLLYAGKLATFGFSDVLAPPVIARGLAIGVALLAGSMLAKRIVRRLRERTFELLIDAVLVVGATGMLLALR</sequence>
<evidence type="ECO:0000256" key="1">
    <source>
        <dbReference type="ARBA" id="ARBA00004141"/>
    </source>
</evidence>
<dbReference type="PANTHER" id="PTHR43483">
    <property type="entry name" value="MEMBRANE TRANSPORTER PROTEIN HI_0806-RELATED"/>
    <property type="match status" value="1"/>
</dbReference>
<evidence type="ECO:0000256" key="2">
    <source>
        <dbReference type="ARBA" id="ARBA00022692"/>
    </source>
</evidence>
<keyword evidence="2 5" id="KW-0812">Transmembrane</keyword>
<dbReference type="Pfam" id="PF01925">
    <property type="entry name" value="TauE"/>
    <property type="match status" value="1"/>
</dbReference>
<evidence type="ECO:0000313" key="7">
    <source>
        <dbReference type="Proteomes" id="UP000318578"/>
    </source>
</evidence>
<keyword evidence="7" id="KW-1185">Reference proteome</keyword>
<comment type="caution">
    <text evidence="6">The sequence shown here is derived from an EMBL/GenBank/DDBJ whole genome shotgun (WGS) entry which is preliminary data.</text>
</comment>
<feature type="transmembrane region" description="Helical" evidence="5">
    <location>
        <begin position="70"/>
        <end position="89"/>
    </location>
</feature>
<accession>A0A558ANV7</accession>
<feature type="transmembrane region" description="Helical" evidence="5">
    <location>
        <begin position="28"/>
        <end position="49"/>
    </location>
</feature>
<dbReference type="OrthoDB" id="119832at2"/>
<evidence type="ECO:0000256" key="5">
    <source>
        <dbReference type="RuleBase" id="RU363041"/>
    </source>
</evidence>
<dbReference type="PANTHER" id="PTHR43483:SF3">
    <property type="entry name" value="MEMBRANE TRANSPORTER PROTEIN HI_0806-RELATED"/>
    <property type="match status" value="1"/>
</dbReference>
<proteinExistence type="inferred from homology"/>
<comment type="similarity">
    <text evidence="5">Belongs to the 4-toluene sulfonate uptake permease (TSUP) (TC 2.A.102) family.</text>
</comment>
<evidence type="ECO:0000313" key="6">
    <source>
        <dbReference type="EMBL" id="TVT25945.1"/>
    </source>
</evidence>
<dbReference type="GO" id="GO:0005886">
    <property type="term" value="C:plasma membrane"/>
    <property type="evidence" value="ECO:0007669"/>
    <property type="project" value="UniProtKB-SubCell"/>
</dbReference>
<name>A0A558ANV7_9PSEU</name>
<dbReference type="AlphaFoldDB" id="A0A558ANV7"/>
<feature type="transmembrane region" description="Helical" evidence="5">
    <location>
        <begin position="220"/>
        <end position="239"/>
    </location>
</feature>
<gene>
    <name evidence="6" type="ORF">FNH06_00485</name>
</gene>
<evidence type="ECO:0000256" key="3">
    <source>
        <dbReference type="ARBA" id="ARBA00022989"/>
    </source>
</evidence>
<dbReference type="EMBL" id="VJZA01000001">
    <property type="protein sequence ID" value="TVT25945.1"/>
    <property type="molecule type" value="Genomic_DNA"/>
</dbReference>
<feature type="transmembrane region" description="Helical" evidence="5">
    <location>
        <begin position="190"/>
        <end position="208"/>
    </location>
</feature>
<dbReference type="Proteomes" id="UP000318578">
    <property type="component" value="Unassembled WGS sequence"/>
</dbReference>